<gene>
    <name evidence="1" type="ORF">GCM10010430_43690</name>
</gene>
<keyword evidence="2" id="KW-1185">Reference proteome</keyword>
<evidence type="ECO:0000313" key="2">
    <source>
        <dbReference type="Proteomes" id="UP001500305"/>
    </source>
</evidence>
<dbReference type="InterPro" id="IPR053141">
    <property type="entry name" value="Mycobact_SerProt_Inhib_Rv3364c"/>
</dbReference>
<dbReference type="Proteomes" id="UP001500305">
    <property type="component" value="Unassembled WGS sequence"/>
</dbReference>
<dbReference type="PANTHER" id="PTHR36222">
    <property type="entry name" value="SERINE PROTEASE INHIBITOR RV3364C"/>
    <property type="match status" value="1"/>
</dbReference>
<sequence length="130" mass="13175">MKPHPHLPVLRDLVTDIPGAVAAIHVSPEGLVAGTSPGIARDEADKWAAVMAALGAVSARSVGIVGAHTSGECPWGHSVIEDQYGQTLTLVGAPDQSMLAVVGAKDADLGKIVGRMIELADQALTAAAPV</sequence>
<proteinExistence type="predicted"/>
<dbReference type="RefSeq" id="WP_344638149.1">
    <property type="nucleotide sequence ID" value="NZ_BAAATR010000020.1"/>
</dbReference>
<organism evidence="1 2">
    <name type="scientific">Kitasatospora cystarginea</name>
    <dbReference type="NCBI Taxonomy" id="58350"/>
    <lineage>
        <taxon>Bacteria</taxon>
        <taxon>Bacillati</taxon>
        <taxon>Actinomycetota</taxon>
        <taxon>Actinomycetes</taxon>
        <taxon>Kitasatosporales</taxon>
        <taxon>Streptomycetaceae</taxon>
        <taxon>Kitasatospora</taxon>
    </lineage>
</organism>
<reference evidence="2" key="1">
    <citation type="journal article" date="2019" name="Int. J. Syst. Evol. Microbiol.">
        <title>The Global Catalogue of Microorganisms (GCM) 10K type strain sequencing project: providing services to taxonomists for standard genome sequencing and annotation.</title>
        <authorList>
            <consortium name="The Broad Institute Genomics Platform"/>
            <consortium name="The Broad Institute Genome Sequencing Center for Infectious Disease"/>
            <person name="Wu L."/>
            <person name="Ma J."/>
        </authorList>
    </citation>
    <scope>NUCLEOTIDE SEQUENCE [LARGE SCALE GENOMIC DNA]</scope>
    <source>
        <strain evidence="2">JCM 7356</strain>
    </source>
</reference>
<dbReference type="PANTHER" id="PTHR36222:SF1">
    <property type="entry name" value="SERINE PROTEASE INHIBITOR RV3364C"/>
    <property type="match status" value="1"/>
</dbReference>
<dbReference type="Gene3D" id="3.30.450.30">
    <property type="entry name" value="Dynein light chain 2a, cytoplasmic"/>
    <property type="match status" value="1"/>
</dbReference>
<dbReference type="SUPFAM" id="SSF103196">
    <property type="entry name" value="Roadblock/LC7 domain"/>
    <property type="match status" value="1"/>
</dbReference>
<name>A0ABP5RC42_9ACTN</name>
<evidence type="ECO:0000313" key="1">
    <source>
        <dbReference type="EMBL" id="GAA2255151.1"/>
    </source>
</evidence>
<comment type="caution">
    <text evidence="1">The sequence shown here is derived from an EMBL/GenBank/DDBJ whole genome shotgun (WGS) entry which is preliminary data.</text>
</comment>
<accession>A0ABP5RC42</accession>
<evidence type="ECO:0008006" key="3">
    <source>
        <dbReference type="Google" id="ProtNLM"/>
    </source>
</evidence>
<dbReference type="EMBL" id="BAAATR010000020">
    <property type="protein sequence ID" value="GAA2255151.1"/>
    <property type="molecule type" value="Genomic_DNA"/>
</dbReference>
<protein>
    <recommendedName>
        <fullName evidence="3">Roadblock/LAMTOR2 domain-containing protein</fullName>
    </recommendedName>
</protein>